<evidence type="ECO:0000256" key="5">
    <source>
        <dbReference type="ARBA" id="ARBA00022741"/>
    </source>
</evidence>
<evidence type="ECO:0000256" key="1">
    <source>
        <dbReference type="ARBA" id="ARBA00004439"/>
    </source>
</evidence>
<evidence type="ECO:0000256" key="10">
    <source>
        <dbReference type="ARBA" id="ARBA00023136"/>
    </source>
</evidence>
<name>A0AAD1SP03_PELCU</name>
<feature type="transmembrane region" description="Helical" evidence="12">
    <location>
        <begin position="6152"/>
        <end position="6173"/>
    </location>
</feature>
<keyword evidence="7" id="KW-1278">Translocase</keyword>
<dbReference type="PANTHER" id="PTHR19229">
    <property type="entry name" value="ATP-BINDING CASSETTE TRANSPORTER SUBFAMILY A ABCA"/>
    <property type="match status" value="1"/>
</dbReference>
<dbReference type="GO" id="GO:0032376">
    <property type="term" value="P:positive regulation of cholesterol transport"/>
    <property type="evidence" value="ECO:0007669"/>
    <property type="project" value="UniProtKB-ARBA"/>
</dbReference>
<dbReference type="PROSITE" id="PS50893">
    <property type="entry name" value="ABC_TRANSPORTER_2"/>
    <property type="match status" value="2"/>
</dbReference>
<dbReference type="GO" id="GO:0016887">
    <property type="term" value="F:ATP hydrolysis activity"/>
    <property type="evidence" value="ECO:0007669"/>
    <property type="project" value="InterPro"/>
</dbReference>
<feature type="domain" description="ABC transporter" evidence="13">
    <location>
        <begin position="6425"/>
        <end position="6663"/>
    </location>
</feature>
<feature type="transmembrane region" description="Helical" evidence="12">
    <location>
        <begin position="5282"/>
        <end position="5304"/>
    </location>
</feature>
<dbReference type="GO" id="GO:0030659">
    <property type="term" value="C:cytoplasmic vesicle membrane"/>
    <property type="evidence" value="ECO:0007669"/>
    <property type="project" value="UniProtKB-SubCell"/>
</dbReference>
<dbReference type="SMART" id="SM00382">
    <property type="entry name" value="AAA"/>
    <property type="match status" value="2"/>
</dbReference>
<proteinExistence type="predicted"/>
<dbReference type="Proteomes" id="UP001295444">
    <property type="component" value="Chromosome 07"/>
</dbReference>
<dbReference type="EMBL" id="OW240918">
    <property type="protein sequence ID" value="CAH2306167.1"/>
    <property type="molecule type" value="Genomic_DNA"/>
</dbReference>
<keyword evidence="5" id="KW-0547">Nucleotide-binding</keyword>
<keyword evidence="11" id="KW-0968">Cytoplasmic vesicle</keyword>
<dbReference type="SUPFAM" id="SSF52540">
    <property type="entry name" value="P-loop containing nucleoside triphosphate hydrolases"/>
    <property type="match status" value="2"/>
</dbReference>
<keyword evidence="15" id="KW-1185">Reference proteome</keyword>
<evidence type="ECO:0000256" key="2">
    <source>
        <dbReference type="ARBA" id="ARBA00022448"/>
    </source>
</evidence>
<feature type="transmembrane region" description="Helical" evidence="12">
    <location>
        <begin position="5423"/>
        <end position="5442"/>
    </location>
</feature>
<evidence type="ECO:0000313" key="14">
    <source>
        <dbReference type="EMBL" id="CAH2306167.1"/>
    </source>
</evidence>
<keyword evidence="2" id="KW-0813">Transport</keyword>
<dbReference type="PROSITE" id="PS00211">
    <property type="entry name" value="ABC_TRANSPORTER_1"/>
    <property type="match status" value="1"/>
</dbReference>
<comment type="subcellular location">
    <subcellularLocation>
        <location evidence="1">Cytoplasmic vesicle membrane</location>
        <topology evidence="1">Multi-pass membrane protein</topology>
    </subcellularLocation>
</comment>
<dbReference type="CDD" id="cd03263">
    <property type="entry name" value="ABC_subfamily_A"/>
    <property type="match status" value="2"/>
</dbReference>
<evidence type="ECO:0000256" key="4">
    <source>
        <dbReference type="ARBA" id="ARBA00022737"/>
    </source>
</evidence>
<evidence type="ECO:0000256" key="6">
    <source>
        <dbReference type="ARBA" id="ARBA00022840"/>
    </source>
</evidence>
<feature type="domain" description="ABC transporter" evidence="13">
    <location>
        <begin position="5515"/>
        <end position="5746"/>
    </location>
</feature>
<feature type="transmembrane region" description="Helical" evidence="12">
    <location>
        <begin position="6263"/>
        <end position="6288"/>
    </location>
</feature>
<evidence type="ECO:0000256" key="11">
    <source>
        <dbReference type="ARBA" id="ARBA00023329"/>
    </source>
</evidence>
<keyword evidence="4" id="KW-0677">Repeat</keyword>
<feature type="transmembrane region" description="Helical" evidence="12">
    <location>
        <begin position="5346"/>
        <end position="5364"/>
    </location>
</feature>
<reference evidence="14" key="1">
    <citation type="submission" date="2022-03" db="EMBL/GenBank/DDBJ databases">
        <authorList>
            <person name="Alioto T."/>
            <person name="Alioto T."/>
            <person name="Gomez Garrido J."/>
        </authorList>
    </citation>
    <scope>NUCLEOTIDE SEQUENCE</scope>
</reference>
<feature type="transmembrane region" description="Helical" evidence="12">
    <location>
        <begin position="6194"/>
        <end position="6219"/>
    </location>
</feature>
<sequence length="6762" mass="757039">MFYNYLHASPLPHCHQFLHCHPPPPTVTIPPNIRRAADRKVLTDRIPVPLDHQGGGDHSTTREWITQKKKSNSTNVELYIDAINDGKMLIDDLSTGDIKGVLCFFVNANLTLNISNADLIFTSFCTSNQTLSDFITSQLLLQIKDPTTILTTIKNFSTQIKKVQNNTALWNFLLNIPEYFRNPESLSSNIDLNLNISSDILGTFNIQSCLKYIFRIEKQGTFNRTNVTCENPISFQQLLQSANLLFTNMSSDPANFLRVIQTTWVILKQNQVGEMVLENLQQEIATKYPQDLQKVFTGLVKVLLNTTDFLITDASSLNSQFLNTSLAELQTLLEELNLNLTSEGLQGDFTSATQVFSVFLQSIAQEIQYLNTQIGFLSPYNVSNQDLAELQFLIQNWISTYSGSANLSDTTFIKVWALFNQPQFSQILQTFLNLTYSNSTVSNSLITDAFNIINQIIHLSNGSDLTEAYLKQIMHFLISDFTLMNNILNLNSYFSSSSLMDFLQSDSITNFVLDFFSPSNLQNLGSNATSITSSLFKLLSSLISSKDQEIFQNVENATVSLLESVIICQQEISNCTQSILGFEQVMVKFMLFFTSQSNSTVQEELTKGLLQFQNFSSAEKSVINKMLSLLVYFQEPSNYTPISTSDISMQILDAVSLIANMTLTSDQSVLTNLTQIEEIIQIFNSTLEVLRSVELANVMTSSECYSGETDPLQCTLKLISGVLDLLQFLPLTQPQNNAIFVATSIAKTMLGELEGVSNIYQQLSYVYGSTQLALQNIQNNSTLLEIKNILTSTVQVLEQIQLILNSTNQESGKIIGNLLELLQSTNLNSTIPFLILNQTSQELNNMKTQLQIVKWYIIYVKNSTENLSNSVNLYPFVTLTELILNNFISSNPSLLSVTNEIQYVVNVLEQFHIVPSLQTLANGILKNDTQNLEQFLNNIVSVLQIILQKESVNGTNGPPGSTFFIEAVQNYTNFIFHLLQTYDNESLDDSSSALSYIEKNIQALQSVVNDSNLLAIFNNETFQSIFILSKEIMLLVNNAENVGHVSDESIANIYKMLQQLWKTSSFLNSTSFEGELKNILHLSMECLLNTTTSGINWNCSATEIINAVQVLLNDSGCQFSLALPESMALSSILESGIISAIHESITGCNIEDNSVKEELVCLPESLGLVITFISRMNSIFGFNITWVQEIETSFALFSEEFEGNNITCTALDRHILDIINEISETEAKSLKYLISTIYNQSLNGQNLLQYSDYWNEIIQLYLSTQGQTLSNDTVFNIFNYTIFQLINIPQDSTKPWLIVSAVLETLSNLSTSLGTSEQKKDFILILNSVNTLGGLTKRVLNFISLLPNDYLSNALNGNISAFLNPIVQWVSAQNATDMEGCESSLQSLLMSFEHMNLTVLEIDNGLVANMSTLACNFIFNNDLKTDWMEYLKIITAVIISKESAAYPNASMYLEMAQKTIDSIKKFVSVTSVENFASFIRSLTEVFKEPNSTNNWAAYQAVHDFITSLQSLINETLNTGTNESIKVENLTIQAFGTVSTFLNGLNITAYNEIFSLASEIVKISFNSNDTSSVANNLVQRILNQILTYLQQNGLEQYLIQTLQSHISSLNFENPDVLKILQNFLNIVSKHINGTASEAEISDINMIVNTINAIAYKVNQTTFQGLLSENSQNITEYIAALVTAVENVLQQSNISLGWMPSQNETSQIFSDLETLINSWITKQDIDIDLFFNNSTTLVKILYNLYAMDDKGLLYKILNSTNNIVNVSFVLDVLEHFYDFTHLNSTNNPSAAKELYLKQLINFISGSQLSKLLSELNFLFNMTQNATFLPANDFKDVALELLQLINSSSYLYNISDQSNLIAALFNNLAVYIPQKDQESFKNITSAFITVFEILQKNSQDADTYIKGVSVFQNLIVDVVHTITSMEMYGLEESFSNSSRLQFEMLEDSEISLINNLFLVIWNMQQNSYNFSGSFTDVYEQVLFVSELIMNITENVNVTHSDTGSDMELVKNSLQPMKIILQVLATSNMTESLLQIIGIQQNSFCLNQTEDGHFLCAFNLTYQLFNLLQNLQLPDPLPEKIAEMSSLADYWMTELNITDDGYQQIASFYELTKSFLQNEPALQTLFTTLANISQTLQDKGNYNFTISSSIEQSIMIISKLLQSYGNINSSNITFNINIDQLEKAQAQLDIVQWYVTFIGNQTGSSITSENEIYAMHKLTEIILSNMLPTIKTWLTFWKNPHDIVEILTTVSQSTKEVDAMLQLLTSVFTVNQTGPLNKMKIWAELIELVSNMKTQLNLNTSVMPELTTIWDIVDGILAGKWNMTYIDDLANVLQSALLSQNISKEQDLLNVYEVIISVLNLTHSSGNMNFSQLLQFNLESFSTMDCLGMFETLTAIFQLTQNYTPSMLTPYFNLILNSSIEVCDILQWNNSQDDWNKLLQISRHIINVVSQFASESENKYLIVAENMISLATELIAEPSQNTIVTIMKIVPTISELLGNTANITGWTENANLQNVLYMLLDLAWSFSSPKDVILLKVENLILEAIQPLQDMLTAENDTLCNKMLIFSLEAVKQYINRIQNTSLENNFYIPFMKQMWQLFEESGLKDLIDYKFNQPTLENNSMTSSYPTIEGRALQILFNVTDLIISETSLSPPYITTNTTMKILQTVLEDVLIAFLPQSENIRNTLEDSLQTVLNVTRMLLDVLSQNNISQLDMVVSTLTNMTFGTNLSNDTAELIQLFSIINQTGLIPQIANTIETIFTSDNVEVGKLFLNALNMFNKFNQLNDTSTIQELSSIFNTYLPNSLEAGNEAQMSFNTILNLLVYLNRLSENQPADIANTITDILPFFLSPELQNRTNDVVNQTSDLLSLISNYMPLTEQDIFQQIANTTLLIIESVQLCRSTPENCTGIVEGFQNFMLDVAQLQTVIQNEGLGGQFANLSLTQFETYGSLQKTLINDLFLLLSFAQGNNSSEIMSGIYKEALGVINLIFNRTKDELDIITPTALQNVMEVLKSTNITEFLLQIDNLLNATLCITKADADPLLCSLDLTNQLTQLFQLLPLTQSMHDTLSIISSLAEQLIGTINVNLPIYQQLIYLQNVTIYTFQYQPVLHNINTSVVNIIRILQEAGISLNFNMSGSESAINLLSELLQASDFDASRYNLSFVSTHNISELLEKIRLQLNVVHGLLLQVKNHTQSMGTTPGSYAMDTITQWILNNFKQIGQLIENSQSVIESFNNSLTLSDLIQSLNEIRQKEQMQLLIQQFGSAFQNISNSAFISNSFLNETLATSKWAPILEFLVKVTNKSISEISLSPPYITTNATIKLLLNVLEDILITLQPQSENITNALEESLQTVINVTRVLVDIFSQNKINMLVSSLTSMTFGTNLSNDTAKLLQLFSIINQTGLIPQIANTIQTLFTSDNVELGKLFINALDMFNKLNQLNDTSTIQELSSIFNTYLPVSLESGNQTQMSLNTILNLLVYFNRLSEQQPADIANTIINILPFFLSTELQNLTKDVVNQTSDLLGLILKYMPPTEQDIFQQIANTTLLIIESAQLCRSMPENCTGIVEGFQNFMLDVAQLQTVIENNGFGGQSANISFTQFETYGSLQKIQINNLFLLLSYTQSNVSSENVLGVYEEALGVINLILNSTTDELNTITPTSLQSIMEVLKSTNITEFLLQIDNLLNATLCITKADADPLLCSLDLTSQLTQLFQLLPLTQSMHDTISIISTVAEQWLGAINVTLPTYQQLIHLYNTTIVTFQYQPILQAINSSIINIIQLLQEDRVVVSDANMNVTDTVVNLLSEILQTTGFDPTMYNLMDEYTYNISDLLDNIRLQLDVVQWLLLQNITQTAGMDSTQGYYTMHAITIWITNNYQTIDNIIKNFISTVGSLNNTFSLTDLVHLFNSTVQNKQLQLFIQEVELALQTSSEFTLFENLLNNENIQKDAELALQIMQEINQINPVNIYASINKVIPILQGLKEIELGYLYQFHNNATVAKVFSIVQEGMSILYNIQVNGSVDKDMVFRIYNFTYLLVQDELNWIPFQNISAMEVELLDVWYLAMRPFLGGNGSQEYIGNCTAEDVLNILVQTIFKNATGIESMGEANCLWQFVYNSSDTSIRSNQTLNEIIYLALQSSPIFHNICSEDSLHPLAEEMACLLQLMELSVGILAGLNNASGLHIPIIQSLNESLSFICEDMPEHNSTFQPQIYLVKLLDQLFLNQSSPIHFFIQFLVDNSEINIQTSDFQLNWGNITKTLNVLALINGQVDSRIYDLIELIVNVTHLPYFIESWDILDSFLSMNWTVVEVSNSVSILEKLRRAIVLINSGVDAKSIQIYQAVVSLLKTPGFLGSPPAIECETALGAIFRFSDSIWVAFDSNHSSLQEELLSNISSLACNLQNTQRSTYMDDLAKITNILPYLVNYLPDVAPNYFSATEKIISFLGIAFSEDSQETILMSAFELLIAELRLFNTTFIADSLEAIPLRTIYYLINNITTNFAGNITTQQMAIAEDVFIVLSEVLNASSSYTQAISSVSKLVALLPSSFLTISNASQNLLTLTEEIMFIVQNDEALQTPNNTILTCVKNLTQTFSNSTSGNLDEVMQTIQDLFTQSNVSANTSMIPELLKLKINQLQNLTTLMCGFSGSQSCLLACQYNTLLQYTLNLVETEIQSVATAASTVSSLNITTVLARVGEILQTVLTSVFSSLISIPEIPNFNLTAITETFNITSTNTSTTNQATLGNLFDNSSQVVDQLTQVVNLSKTSAEALMNVEIPENVTEVFSWITTLQECHSNSSIVDETLHKFCDLAPDKKYQMAIIFLQHVDVFKLFYRLLVPTSMQTQLDQLLNLLDNLIKQIDTYMMNIPSEQEMTQLLSILNILYPDTNTNTTTSAKTASSRSENDIFLMTRSTQTSSFQSISKYLCNKNYQYLTLALNSLIPTVVKTKQATAKDITSTYGIPGGNNFCSELFSNLVNSTSGAAYWIFLKPMLYGQILYTPDTELTKTIMNKTKNILLEVQGYKENITSYYNQIQELVNNWPLLSKVQPLIETLQTMINNSFVSAILQEILNINSTELSSKLNATVNFIDFANVNMPRIKIFGNIAGVLSSLLSCVVYDRLQPMNSVNEMLVKAQSLQDTNELFAAVTFDLPSGTGRKKRAASGTSTLPKQIKYSISMRSLLSQDTSSIRDSSWIPGPHNSMNLYSQGFVYLQENIERAIVEMQTNRSLDDVAAQYQPMPYPCYSKDNFLYSMSFSLPIGLMITWVLFIAAFVKKLVHEKELRLHEYMKMMGVNSFSHFFAWLIESLIFLILTVIILVLILKYGKILPNSNGFILFLFFLDYSLTVIAMSYLISVFFHNTNVAALSGSLIYIIAFFPYIAVASRGNSISFAGKSLLSLFSPTALSYGTQYIVYYEQQNIGIQWNNIYESPMINDTFNCGWICWMMLIDSCIYLIVGAYIRTVFPGKYGTSAPWYFPFLPSYWLNSCGLSMVCAKKQSGLRLTNMMSKVESKKNDLDLSPNNEPEPTDLNIGVSLHGLTKTYNSKVAVQDLNLTFYESHITALLGHNGAGKTTTLSMLTGLFSATSGTIYVYGDDIRNKMDHARKNMGVCMQYDVLFDHLTTKEHLLLYGSIKAPQWKKRQLHEEVKRILKDTDLYNHRHKPVKALSGGMRRKLSISIALIGGSKVVILDEPTTGVDPCSRRAIWEVISKNKIDKTIILSTHHLDEAEILSDRIAFLERGGLRCVGSPLFLKEKFGTGYHLTLTKKFSNREDEKSCNTERVTALIQSHIPEANLKEDVGGELVYTLPRFSADISEAYLSLLRALDSSLSDLHIGCYGISDTTIEEVFLKLTDGVPDDEQDDTTSSNAQLVLPVASMDTLMSLETSSSSFDDRDDQALTNSPNISGLPLIFKKCLAIFIKRLHNTRRNWKGVISQVLLPVLFVIAAMGLGSLSSSSASYPELVLSPNLYGTTDQSVPFGLYNKSTEDLVSAMDSPPGIDNYCLNNNIACLNESSLGSWNSTGNQSLTYGTCNCSSGFSVCAVPNAVPPHHRTYSGQMLYNVSKHVLEDYLLATTLEFVQKRYGAWSFGAQSSKSALSSLITQPANMTLTTIWYNNEGPHSLPAFLNSFNNFLLRSNLPKNVSNQYGIFVSNLPLKGSVSQASTTATLVNTLVALSVLAGYSITTASFVTYIVKEHNTGAKRLQHIAGVGEVCYWVIHFLYDMIIYLIPVALSIAMIAAFKLPAFYNDSNLGAVSVLFILFGYATFAWMYLIAGTFKNPGMAFIVYVGINLFIGINTIISSSVVYFLIQQTSTSDVDYLSLNNTYNALTNVFKIFPQFCFGYGLIQLSQQQVIQNQLSLYGYKEKVNVFSMDILGWMLSAMAIQGTFCLLLRLLLNDGIIFSVKSFFKRTCLKKYQLVLKNKDEDDDVKAERERVESGRADEAVLELQGLSKIFYNLKKRMIAVNNMTVAIPPGECFGLLGVNGAGKTTTFKMLTGDISPSKGNIKVRNQSGNLVDVLGFNQDWSSFGYCPQDDALDDFMTGEEHLYYYARIHGIPEKSIKSVCNRLLHKLCLVQYKDIITANYSCGTRRKLSTALALVGRPSILLLDEPSSGMDPQTKRHLWKIISEEVKDRCAVVLTSHSMEECEALCTRLAIMVKGKFQCIGSLQHIKNRFGRGFTVKMHLKDLSVSVEIITNFMHSHFPNTYLKDHHFTMVEYHVPGSAGGVASIFDLIETNKANLHIINYSVSQTTLDEILINFAQSQATPDNSSISSQDVIQVVST</sequence>
<evidence type="ECO:0000256" key="9">
    <source>
        <dbReference type="ARBA" id="ARBA00023055"/>
    </source>
</evidence>
<keyword evidence="3 12" id="KW-0812">Transmembrane</keyword>
<dbReference type="InterPro" id="IPR003593">
    <property type="entry name" value="AAA+_ATPase"/>
</dbReference>
<keyword evidence="9" id="KW-0445">Lipid transport</keyword>
<dbReference type="InterPro" id="IPR026082">
    <property type="entry name" value="ABCA"/>
</dbReference>
<evidence type="ECO:0000313" key="15">
    <source>
        <dbReference type="Proteomes" id="UP001295444"/>
    </source>
</evidence>
<dbReference type="InterPro" id="IPR003439">
    <property type="entry name" value="ABC_transporter-like_ATP-bd"/>
</dbReference>
<keyword evidence="6 14" id="KW-0067">ATP-binding</keyword>
<evidence type="ECO:0000256" key="3">
    <source>
        <dbReference type="ARBA" id="ARBA00022692"/>
    </source>
</evidence>
<dbReference type="PANTHER" id="PTHR19229:SF266">
    <property type="entry name" value="ATP-BINDING CASSETTE SUB-FAMILY A MEMBER 12-LIKE"/>
    <property type="match status" value="1"/>
</dbReference>
<keyword evidence="8 12" id="KW-1133">Transmembrane helix</keyword>
<organism evidence="14 15">
    <name type="scientific">Pelobates cultripes</name>
    <name type="common">Western spadefoot toad</name>
    <dbReference type="NCBI Taxonomy" id="61616"/>
    <lineage>
        <taxon>Eukaryota</taxon>
        <taxon>Metazoa</taxon>
        <taxon>Chordata</taxon>
        <taxon>Craniata</taxon>
        <taxon>Vertebrata</taxon>
        <taxon>Euteleostomi</taxon>
        <taxon>Amphibia</taxon>
        <taxon>Batrachia</taxon>
        <taxon>Anura</taxon>
        <taxon>Pelobatoidea</taxon>
        <taxon>Pelobatidae</taxon>
        <taxon>Pelobates</taxon>
    </lineage>
</organism>
<dbReference type="InterPro" id="IPR027417">
    <property type="entry name" value="P-loop_NTPase"/>
</dbReference>
<dbReference type="GO" id="GO:0005524">
    <property type="term" value="F:ATP binding"/>
    <property type="evidence" value="ECO:0007669"/>
    <property type="project" value="UniProtKB-KW"/>
</dbReference>
<feature type="transmembrane region" description="Helical" evidence="12">
    <location>
        <begin position="6231"/>
        <end position="6251"/>
    </location>
</feature>
<evidence type="ECO:0000256" key="8">
    <source>
        <dbReference type="ARBA" id="ARBA00022989"/>
    </source>
</evidence>
<dbReference type="Pfam" id="PF00005">
    <property type="entry name" value="ABC_tran"/>
    <property type="match status" value="2"/>
</dbReference>
<dbReference type="GO" id="GO:0005319">
    <property type="term" value="F:lipid transporter activity"/>
    <property type="evidence" value="ECO:0007669"/>
    <property type="project" value="TreeGrafter"/>
</dbReference>
<evidence type="ECO:0000256" key="7">
    <source>
        <dbReference type="ARBA" id="ARBA00022967"/>
    </source>
</evidence>
<evidence type="ECO:0000259" key="13">
    <source>
        <dbReference type="PROSITE" id="PS50893"/>
    </source>
</evidence>
<dbReference type="Pfam" id="PF23321">
    <property type="entry name" value="R1_ABCA1"/>
    <property type="match status" value="1"/>
</dbReference>
<dbReference type="FunFam" id="3.40.50.300:FF:000689">
    <property type="entry name" value="ATP binding cassette subfamily A member 12"/>
    <property type="match status" value="1"/>
</dbReference>
<protein>
    <submittedName>
        <fullName evidence="14">ATP-binding cassette sub-family A member 12</fullName>
    </submittedName>
</protein>
<feature type="transmembrane region" description="Helical" evidence="12">
    <location>
        <begin position="5232"/>
        <end position="5256"/>
    </location>
</feature>
<feature type="transmembrane region" description="Helical" evidence="12">
    <location>
        <begin position="5316"/>
        <end position="5340"/>
    </location>
</feature>
<gene>
    <name evidence="14" type="ORF">PECUL_23A054084</name>
</gene>
<feature type="transmembrane region" description="Helical" evidence="12">
    <location>
        <begin position="6353"/>
        <end position="6375"/>
    </location>
</feature>
<dbReference type="FunFam" id="3.40.50.300:FF:000298">
    <property type="entry name" value="ATP-binding cassette sub-family A member 12"/>
    <property type="match status" value="1"/>
</dbReference>
<dbReference type="InterPro" id="IPR017871">
    <property type="entry name" value="ABC_transporter-like_CS"/>
</dbReference>
<keyword evidence="10 12" id="KW-0472">Membrane</keyword>
<dbReference type="GO" id="GO:0140359">
    <property type="term" value="F:ABC-type transporter activity"/>
    <property type="evidence" value="ECO:0007669"/>
    <property type="project" value="InterPro"/>
</dbReference>
<feature type="transmembrane region" description="Helical" evidence="12">
    <location>
        <begin position="5084"/>
        <end position="5104"/>
    </location>
</feature>
<evidence type="ECO:0000256" key="12">
    <source>
        <dbReference type="SAM" id="Phobius"/>
    </source>
</evidence>
<dbReference type="InterPro" id="IPR056264">
    <property type="entry name" value="R2_ABCA1-4-like"/>
</dbReference>
<accession>A0AAD1SP03</accession>
<dbReference type="Gene3D" id="3.40.50.300">
    <property type="entry name" value="P-loop containing nucleotide triphosphate hydrolases"/>
    <property type="match status" value="2"/>
</dbReference>